<sequence>MELNTEAAMNMSLDDYIAIKKKLNGCAATQLKSSVYGSNYGRRKDSIDNDENDDDVIMLDDTSEQFVVPSTSNASTDVSKESGSVIKYVDYIDLTKDLRGKIKSKGASGIQYRLEAPNTSSRRIYGMPIPLPSRFGKSQIEQSYNSLPCNNRNNSRRSRRRQRNRRRIIKKNKNIRMKIDNRWNSNNGSVSRPKFFSNLTKRAAAVTDLWNNTNNVNSKLASQLLEFLQNSAGSCTHKPCYDMKIQKDIHDIQKKPLQYYIPGGTLVTEDGVGVNNCKITPNCSGVSLNYRFA</sequence>
<keyword evidence="3" id="KW-1185">Reference proteome</keyword>
<protein>
    <submittedName>
        <fullName evidence="2">Uncharacterized protein</fullName>
    </submittedName>
</protein>
<feature type="compositionally biased region" description="Basic residues" evidence="1">
    <location>
        <begin position="154"/>
        <end position="166"/>
    </location>
</feature>
<organism evidence="2 3">
    <name type="scientific">Glossina morsitans morsitans</name>
    <name type="common">Savannah tsetse fly</name>
    <dbReference type="NCBI Taxonomy" id="37546"/>
    <lineage>
        <taxon>Eukaryota</taxon>
        <taxon>Metazoa</taxon>
        <taxon>Ecdysozoa</taxon>
        <taxon>Arthropoda</taxon>
        <taxon>Hexapoda</taxon>
        <taxon>Insecta</taxon>
        <taxon>Pterygota</taxon>
        <taxon>Neoptera</taxon>
        <taxon>Endopterygota</taxon>
        <taxon>Diptera</taxon>
        <taxon>Brachycera</taxon>
        <taxon>Muscomorpha</taxon>
        <taxon>Hippoboscoidea</taxon>
        <taxon>Glossinidae</taxon>
        <taxon>Glossina</taxon>
    </lineage>
</organism>
<dbReference type="Proteomes" id="UP000092444">
    <property type="component" value="Unassembled WGS sequence"/>
</dbReference>
<reference evidence="2" key="1">
    <citation type="submission" date="2020-05" db="UniProtKB">
        <authorList>
            <consortium name="EnsemblMetazoa"/>
        </authorList>
    </citation>
    <scope>IDENTIFICATION</scope>
    <source>
        <strain evidence="2">Yale</strain>
    </source>
</reference>
<dbReference type="EMBL" id="CCAG010018382">
    <property type="status" value="NOT_ANNOTATED_CDS"/>
    <property type="molecule type" value="Genomic_DNA"/>
</dbReference>
<dbReference type="AlphaFoldDB" id="A0A1B0FI01"/>
<accession>A0A1B0FI01</accession>
<feature type="region of interest" description="Disordered" evidence="1">
    <location>
        <begin position="143"/>
        <end position="166"/>
    </location>
</feature>
<dbReference type="EnsemblMetazoa" id="GMOY003418-RA">
    <property type="protein sequence ID" value="GMOY003418-PA"/>
    <property type="gene ID" value="GMOY003418"/>
</dbReference>
<name>A0A1B0FI01_GLOMM</name>
<proteinExistence type="predicted"/>
<evidence type="ECO:0000256" key="1">
    <source>
        <dbReference type="SAM" id="MobiDB-lite"/>
    </source>
</evidence>
<evidence type="ECO:0000313" key="3">
    <source>
        <dbReference type="Proteomes" id="UP000092444"/>
    </source>
</evidence>
<dbReference type="VEuPathDB" id="VectorBase:GMOY003418"/>
<evidence type="ECO:0000313" key="2">
    <source>
        <dbReference type="EnsemblMetazoa" id="GMOY003418-PA"/>
    </source>
</evidence>